<reference evidence="2" key="3">
    <citation type="submission" date="2015-04" db="UniProtKB">
        <authorList>
            <consortium name="EnsemblPlants"/>
        </authorList>
    </citation>
    <scope>IDENTIFICATION</scope>
    <source>
        <strain evidence="2">cv. Jemalong A17</strain>
    </source>
</reference>
<dbReference type="PaxDb" id="3880-AES86433"/>
<reference evidence="1 3" key="1">
    <citation type="journal article" date="2011" name="Nature">
        <title>The Medicago genome provides insight into the evolution of rhizobial symbioses.</title>
        <authorList>
            <person name="Young N.D."/>
            <person name="Debelle F."/>
            <person name="Oldroyd G.E."/>
            <person name="Geurts R."/>
            <person name="Cannon S.B."/>
            <person name="Udvardi M.K."/>
            <person name="Benedito V.A."/>
            <person name="Mayer K.F."/>
            <person name="Gouzy J."/>
            <person name="Schoof H."/>
            <person name="Van de Peer Y."/>
            <person name="Proost S."/>
            <person name="Cook D.R."/>
            <person name="Meyers B.C."/>
            <person name="Spannagl M."/>
            <person name="Cheung F."/>
            <person name="De Mita S."/>
            <person name="Krishnakumar V."/>
            <person name="Gundlach H."/>
            <person name="Zhou S."/>
            <person name="Mudge J."/>
            <person name="Bharti A.K."/>
            <person name="Murray J.D."/>
            <person name="Naoumkina M.A."/>
            <person name="Rosen B."/>
            <person name="Silverstein K.A."/>
            <person name="Tang H."/>
            <person name="Rombauts S."/>
            <person name="Zhao P.X."/>
            <person name="Zhou P."/>
            <person name="Barbe V."/>
            <person name="Bardou P."/>
            <person name="Bechner M."/>
            <person name="Bellec A."/>
            <person name="Berger A."/>
            <person name="Berges H."/>
            <person name="Bidwell S."/>
            <person name="Bisseling T."/>
            <person name="Choisne N."/>
            <person name="Couloux A."/>
            <person name="Denny R."/>
            <person name="Deshpande S."/>
            <person name="Dai X."/>
            <person name="Doyle J.J."/>
            <person name="Dudez A.M."/>
            <person name="Farmer A.D."/>
            <person name="Fouteau S."/>
            <person name="Franken C."/>
            <person name="Gibelin C."/>
            <person name="Gish J."/>
            <person name="Goldstein S."/>
            <person name="Gonzalez A.J."/>
            <person name="Green P.J."/>
            <person name="Hallab A."/>
            <person name="Hartog M."/>
            <person name="Hua A."/>
            <person name="Humphray S.J."/>
            <person name="Jeong D.H."/>
            <person name="Jing Y."/>
            <person name="Jocker A."/>
            <person name="Kenton S.M."/>
            <person name="Kim D.J."/>
            <person name="Klee K."/>
            <person name="Lai H."/>
            <person name="Lang C."/>
            <person name="Lin S."/>
            <person name="Macmil S.L."/>
            <person name="Magdelenat G."/>
            <person name="Matthews L."/>
            <person name="McCorrison J."/>
            <person name="Monaghan E.L."/>
            <person name="Mun J.H."/>
            <person name="Najar F.Z."/>
            <person name="Nicholson C."/>
            <person name="Noirot C."/>
            <person name="O'Bleness M."/>
            <person name="Paule C.R."/>
            <person name="Poulain J."/>
            <person name="Prion F."/>
            <person name="Qin B."/>
            <person name="Qu C."/>
            <person name="Retzel E.F."/>
            <person name="Riddle C."/>
            <person name="Sallet E."/>
            <person name="Samain S."/>
            <person name="Samson N."/>
            <person name="Sanders I."/>
            <person name="Saurat O."/>
            <person name="Scarpelli C."/>
            <person name="Schiex T."/>
            <person name="Segurens B."/>
            <person name="Severin A.J."/>
            <person name="Sherrier D.J."/>
            <person name="Shi R."/>
            <person name="Sims S."/>
            <person name="Singer S.R."/>
            <person name="Sinharoy S."/>
            <person name="Sterck L."/>
            <person name="Viollet A."/>
            <person name="Wang B.B."/>
            <person name="Wang K."/>
            <person name="Wang M."/>
            <person name="Wang X."/>
            <person name="Warfsmann J."/>
            <person name="Weissenbach J."/>
            <person name="White D.D."/>
            <person name="White J.D."/>
            <person name="Wiley G.B."/>
            <person name="Wincker P."/>
            <person name="Xing Y."/>
            <person name="Yang L."/>
            <person name="Yao Z."/>
            <person name="Ying F."/>
            <person name="Zhai J."/>
            <person name="Zhou L."/>
            <person name="Zuber A."/>
            <person name="Denarie J."/>
            <person name="Dixon R.A."/>
            <person name="May G.D."/>
            <person name="Schwartz D.C."/>
            <person name="Rogers J."/>
            <person name="Quetier F."/>
            <person name="Town C.D."/>
            <person name="Roe B.A."/>
        </authorList>
    </citation>
    <scope>NUCLEOTIDE SEQUENCE [LARGE SCALE GENOMIC DNA]</scope>
    <source>
        <strain evidence="1">A17</strain>
        <strain evidence="2 3">cv. Jemalong A17</strain>
    </source>
</reference>
<proteinExistence type="predicted"/>
<sequence>MTTLRVVQSVVHACHGVLHTAYPVTDNPGCCGYDSYWSDLEYCKNTKAPQLIQYDVFAESEEKDYMLDGASPKREDTFRRKELSTRWSCLLLLSM</sequence>
<dbReference type="Proteomes" id="UP000002051">
    <property type="component" value="Chromosome 4"/>
</dbReference>
<evidence type="ECO:0000313" key="3">
    <source>
        <dbReference type="Proteomes" id="UP000002051"/>
    </source>
</evidence>
<gene>
    <name evidence="1" type="ordered locus">MTR_4g006910</name>
</gene>
<evidence type="ECO:0000313" key="1">
    <source>
        <dbReference type="EMBL" id="AES86433.1"/>
    </source>
</evidence>
<dbReference type="EMBL" id="CM001220">
    <property type="protein sequence ID" value="AES86433.1"/>
    <property type="molecule type" value="Genomic_DNA"/>
</dbReference>
<name>G7JEE3_MEDTR</name>
<reference evidence="1 3" key="2">
    <citation type="journal article" date="2014" name="BMC Genomics">
        <title>An improved genome release (version Mt4.0) for the model legume Medicago truncatula.</title>
        <authorList>
            <person name="Tang H."/>
            <person name="Krishnakumar V."/>
            <person name="Bidwell S."/>
            <person name="Rosen B."/>
            <person name="Chan A."/>
            <person name="Zhou S."/>
            <person name="Gentzbittel L."/>
            <person name="Childs K.L."/>
            <person name="Yandell M."/>
            <person name="Gundlach H."/>
            <person name="Mayer K.F."/>
            <person name="Schwartz D.C."/>
            <person name="Town C.D."/>
        </authorList>
    </citation>
    <scope>GENOME REANNOTATION</scope>
    <source>
        <strain evidence="2 3">cv. Jemalong A17</strain>
    </source>
</reference>
<dbReference type="HOGENOM" id="CLU_2376000_0_0_1"/>
<dbReference type="AlphaFoldDB" id="G7JEE3"/>
<organism evidence="1 3">
    <name type="scientific">Medicago truncatula</name>
    <name type="common">Barrel medic</name>
    <name type="synonym">Medicago tribuloides</name>
    <dbReference type="NCBI Taxonomy" id="3880"/>
    <lineage>
        <taxon>Eukaryota</taxon>
        <taxon>Viridiplantae</taxon>
        <taxon>Streptophyta</taxon>
        <taxon>Embryophyta</taxon>
        <taxon>Tracheophyta</taxon>
        <taxon>Spermatophyta</taxon>
        <taxon>Magnoliopsida</taxon>
        <taxon>eudicotyledons</taxon>
        <taxon>Gunneridae</taxon>
        <taxon>Pentapetalae</taxon>
        <taxon>rosids</taxon>
        <taxon>fabids</taxon>
        <taxon>Fabales</taxon>
        <taxon>Fabaceae</taxon>
        <taxon>Papilionoideae</taxon>
        <taxon>50 kb inversion clade</taxon>
        <taxon>NPAAA clade</taxon>
        <taxon>Hologalegina</taxon>
        <taxon>IRL clade</taxon>
        <taxon>Trifolieae</taxon>
        <taxon>Medicago</taxon>
    </lineage>
</organism>
<accession>G7JEE3</accession>
<protein>
    <submittedName>
        <fullName evidence="1 2">Uncharacterized protein</fullName>
    </submittedName>
</protein>
<dbReference type="EnsemblPlants" id="AES86433">
    <property type="protein sequence ID" value="AES86433"/>
    <property type="gene ID" value="MTR_4g006910"/>
</dbReference>
<keyword evidence="3" id="KW-1185">Reference proteome</keyword>
<evidence type="ECO:0000313" key="2">
    <source>
        <dbReference type="EnsemblPlants" id="AES86433"/>
    </source>
</evidence>